<evidence type="ECO:0008006" key="3">
    <source>
        <dbReference type="Google" id="ProtNLM"/>
    </source>
</evidence>
<reference evidence="1 2" key="1">
    <citation type="submission" date="2022-03" db="EMBL/GenBank/DDBJ databases">
        <title>Sinomonas sp. isolated from a soil.</title>
        <authorList>
            <person name="Han J."/>
            <person name="Kim D.-U."/>
        </authorList>
    </citation>
    <scope>NUCLEOTIDE SEQUENCE [LARGE SCALE GENOMIC DNA]</scope>
    <source>
        <strain evidence="1 2">5-5</strain>
    </source>
</reference>
<dbReference type="Proteomes" id="UP001202922">
    <property type="component" value="Unassembled WGS sequence"/>
</dbReference>
<accession>A0ABS9TZF7</accession>
<comment type="caution">
    <text evidence="1">The sequence shown here is derived from an EMBL/GenBank/DDBJ whole genome shotgun (WGS) entry which is preliminary data.</text>
</comment>
<keyword evidence="2" id="KW-1185">Reference proteome</keyword>
<dbReference type="RefSeq" id="WP_241053281.1">
    <property type="nucleotide sequence ID" value="NZ_JAKZBV010000001.1"/>
</dbReference>
<gene>
    <name evidence="1" type="ORF">L0M17_07445</name>
</gene>
<organism evidence="1 2">
    <name type="scientific">Sinomonas terrae</name>
    <dbReference type="NCBI Taxonomy" id="2908838"/>
    <lineage>
        <taxon>Bacteria</taxon>
        <taxon>Bacillati</taxon>
        <taxon>Actinomycetota</taxon>
        <taxon>Actinomycetes</taxon>
        <taxon>Micrococcales</taxon>
        <taxon>Micrococcaceae</taxon>
        <taxon>Sinomonas</taxon>
    </lineage>
</organism>
<name>A0ABS9TZF7_9MICC</name>
<dbReference type="EMBL" id="JAKZBV010000001">
    <property type="protein sequence ID" value="MCH6469822.1"/>
    <property type="molecule type" value="Genomic_DNA"/>
</dbReference>
<evidence type="ECO:0000313" key="2">
    <source>
        <dbReference type="Proteomes" id="UP001202922"/>
    </source>
</evidence>
<sequence length="295" mass="32279">MRKMLEGRISRMGCIRSSVAIAIAMLVSSCSTDTGGSIPPDLTGKVKLDYENSLIVFPLDAYKISTDDFSRILLAREVILTTCMKKFGFNDDPKAAYSKAENRNFGVWNVDRVRQYGFGFAGEKSASSQAHDEAGVWGNARYKCLGSEKAALEQITPQDQFMNGGIANELSMRSLNLASQTDAWKKSKEEWASCISSGGLTPGQGPAEWSSQQALDLLIRTDQANSSPADVSEGIRIATVEAECNQKTRLTQTLGDIQASYQLPLIRQNEAALAELKKEGEKYVSAADEVLREKQ</sequence>
<proteinExistence type="predicted"/>
<evidence type="ECO:0000313" key="1">
    <source>
        <dbReference type="EMBL" id="MCH6469822.1"/>
    </source>
</evidence>
<dbReference type="PROSITE" id="PS51257">
    <property type="entry name" value="PROKAR_LIPOPROTEIN"/>
    <property type="match status" value="1"/>
</dbReference>
<protein>
    <recommendedName>
        <fullName evidence="3">Lipoprotein</fullName>
    </recommendedName>
</protein>